<keyword evidence="8" id="KW-0333">Golgi apparatus</keyword>
<evidence type="ECO:0000256" key="4">
    <source>
        <dbReference type="ARBA" id="ARBA00013603"/>
    </source>
</evidence>
<proteinExistence type="inferred from homology"/>
<dbReference type="GO" id="GO:0016192">
    <property type="term" value="P:vesicle-mediated transport"/>
    <property type="evidence" value="ECO:0007669"/>
    <property type="project" value="TreeGrafter"/>
</dbReference>
<dbReference type="PANTHER" id="PTHR13019:SF7">
    <property type="entry name" value="GOLGI APPARATUS MEMBRANE PROTEIN TVP23"/>
    <property type="match status" value="1"/>
</dbReference>
<sequence length="239" mass="26942">MSLGGDLDCLHRSNWRISRIKEIVLVSEKGELGYCCPSADFNKTFIASRMENPQPEGILSWRLSSHPITLLCFLGFRISSLLVYLLGGLFTGNYVLIFIITIILLAMDFYYSKNIAGRRLVGLRWWNEVDTSSGDSSWVFESADPSTRVINATDRRFFWLALYAQPFLWVVLAFVAIVYLEPIWLTLVVIALVLTITNTLAFSRCDKFSQATNYASSALYSGGLARNIAGGMVSRFFTR</sequence>
<organism evidence="9 10">
    <name type="scientific">Pseudovirgaria hyperparasitica</name>
    <dbReference type="NCBI Taxonomy" id="470096"/>
    <lineage>
        <taxon>Eukaryota</taxon>
        <taxon>Fungi</taxon>
        <taxon>Dikarya</taxon>
        <taxon>Ascomycota</taxon>
        <taxon>Pezizomycotina</taxon>
        <taxon>Dothideomycetes</taxon>
        <taxon>Dothideomycetes incertae sedis</taxon>
        <taxon>Acrospermales</taxon>
        <taxon>Acrospermaceae</taxon>
        <taxon>Pseudovirgaria</taxon>
    </lineage>
</organism>
<reference evidence="9" key="1">
    <citation type="journal article" date="2020" name="Stud. Mycol.">
        <title>101 Dothideomycetes genomes: a test case for predicting lifestyles and emergence of pathogens.</title>
        <authorList>
            <person name="Haridas S."/>
            <person name="Albert R."/>
            <person name="Binder M."/>
            <person name="Bloem J."/>
            <person name="Labutti K."/>
            <person name="Salamov A."/>
            <person name="Andreopoulos B."/>
            <person name="Baker S."/>
            <person name="Barry K."/>
            <person name="Bills G."/>
            <person name="Bluhm B."/>
            <person name="Cannon C."/>
            <person name="Castanera R."/>
            <person name="Culley D."/>
            <person name="Daum C."/>
            <person name="Ezra D."/>
            <person name="Gonzalez J."/>
            <person name="Henrissat B."/>
            <person name="Kuo A."/>
            <person name="Liang C."/>
            <person name="Lipzen A."/>
            <person name="Lutzoni F."/>
            <person name="Magnuson J."/>
            <person name="Mondo S."/>
            <person name="Nolan M."/>
            <person name="Ohm R."/>
            <person name="Pangilinan J."/>
            <person name="Park H.-J."/>
            <person name="Ramirez L."/>
            <person name="Alfaro M."/>
            <person name="Sun H."/>
            <person name="Tritt A."/>
            <person name="Yoshinaga Y."/>
            <person name="Zwiers L.-H."/>
            <person name="Turgeon B."/>
            <person name="Goodwin S."/>
            <person name="Spatafora J."/>
            <person name="Crous P."/>
            <person name="Grigoriev I."/>
        </authorList>
    </citation>
    <scope>NUCLEOTIDE SEQUENCE</scope>
    <source>
        <strain evidence="9">CBS 121739</strain>
    </source>
</reference>
<comment type="subcellular location">
    <subcellularLocation>
        <location evidence="2 8">Golgi apparatus membrane</location>
        <topology evidence="2 8">Multi-pass membrane protein</topology>
    </subcellularLocation>
</comment>
<dbReference type="AlphaFoldDB" id="A0A6A6VX51"/>
<keyword evidence="7 8" id="KW-0472">Membrane</keyword>
<evidence type="ECO:0000256" key="6">
    <source>
        <dbReference type="ARBA" id="ARBA00022989"/>
    </source>
</evidence>
<protein>
    <recommendedName>
        <fullName evidence="4 8">Golgi apparatus membrane protein TVP23</fullName>
    </recommendedName>
</protein>
<feature type="transmembrane region" description="Helical" evidence="8">
    <location>
        <begin position="157"/>
        <end position="177"/>
    </location>
</feature>
<feature type="transmembrane region" description="Helical" evidence="8">
    <location>
        <begin position="183"/>
        <end position="202"/>
    </location>
</feature>
<evidence type="ECO:0000256" key="2">
    <source>
        <dbReference type="ARBA" id="ARBA00004653"/>
    </source>
</evidence>
<gene>
    <name evidence="9" type="ORF">EJ05DRAFT_504320</name>
</gene>
<keyword evidence="10" id="KW-1185">Reference proteome</keyword>
<comment type="function">
    <text evidence="1 8">Golgi membrane protein involved in vesicular trafficking.</text>
</comment>
<evidence type="ECO:0000313" key="9">
    <source>
        <dbReference type="EMBL" id="KAF2754220.1"/>
    </source>
</evidence>
<evidence type="ECO:0000256" key="3">
    <source>
        <dbReference type="ARBA" id="ARBA00005467"/>
    </source>
</evidence>
<accession>A0A6A6VX51</accession>
<dbReference type="RefSeq" id="XP_033596671.1">
    <property type="nucleotide sequence ID" value="XM_033747550.1"/>
</dbReference>
<dbReference type="GeneID" id="54488604"/>
<keyword evidence="6 8" id="KW-1133">Transmembrane helix</keyword>
<dbReference type="Pfam" id="PF05832">
    <property type="entry name" value="DUF846"/>
    <property type="match status" value="1"/>
</dbReference>
<dbReference type="GO" id="GO:0009306">
    <property type="term" value="P:protein secretion"/>
    <property type="evidence" value="ECO:0007669"/>
    <property type="project" value="TreeGrafter"/>
</dbReference>
<dbReference type="InterPro" id="IPR008564">
    <property type="entry name" value="TVP23-like"/>
</dbReference>
<dbReference type="EMBL" id="ML996581">
    <property type="protein sequence ID" value="KAF2754220.1"/>
    <property type="molecule type" value="Genomic_DNA"/>
</dbReference>
<dbReference type="GO" id="GO:0000139">
    <property type="term" value="C:Golgi membrane"/>
    <property type="evidence" value="ECO:0007669"/>
    <property type="project" value="UniProtKB-SubCell"/>
</dbReference>
<dbReference type="PANTHER" id="PTHR13019">
    <property type="entry name" value="GOLGI APPARATUS MEMBRANE PROTEIN TVP23"/>
    <property type="match status" value="1"/>
</dbReference>
<dbReference type="OrthoDB" id="2151161at2759"/>
<name>A0A6A6VX51_9PEZI</name>
<feature type="transmembrane region" description="Helical" evidence="8">
    <location>
        <begin position="93"/>
        <end position="111"/>
    </location>
</feature>
<evidence type="ECO:0000313" key="10">
    <source>
        <dbReference type="Proteomes" id="UP000799437"/>
    </source>
</evidence>
<keyword evidence="5 8" id="KW-0812">Transmembrane</keyword>
<evidence type="ECO:0000256" key="1">
    <source>
        <dbReference type="ARBA" id="ARBA00003246"/>
    </source>
</evidence>
<evidence type="ECO:0000256" key="7">
    <source>
        <dbReference type="ARBA" id="ARBA00023136"/>
    </source>
</evidence>
<evidence type="ECO:0000256" key="8">
    <source>
        <dbReference type="RuleBase" id="RU361206"/>
    </source>
</evidence>
<dbReference type="Proteomes" id="UP000799437">
    <property type="component" value="Unassembled WGS sequence"/>
</dbReference>
<comment type="similarity">
    <text evidence="3 8">Belongs to the TVP23 family.</text>
</comment>
<evidence type="ECO:0000256" key="5">
    <source>
        <dbReference type="ARBA" id="ARBA00022692"/>
    </source>
</evidence>